<dbReference type="OrthoDB" id="310842at2759"/>
<evidence type="ECO:0000313" key="3">
    <source>
        <dbReference type="Proteomes" id="UP000692954"/>
    </source>
</evidence>
<feature type="region of interest" description="Disordered" evidence="1">
    <location>
        <begin position="15"/>
        <end position="37"/>
    </location>
</feature>
<feature type="region of interest" description="Disordered" evidence="1">
    <location>
        <begin position="598"/>
        <end position="627"/>
    </location>
</feature>
<sequence length="627" mass="74001">MSLEKMRKSIQNLLGIQSNTQHQQPAQESRKYQTEQKLPKSEQFFKNKFVSIQKKENKLNPYKFALDRLKEFNQTIYKANDLIKCPIISYKLNEQEKKIHPNLETKPRWSNDESSFDLINIKPKDERKSFFFHAQYINEDNKQPTQSKQTARKSQISSRTSEFNLENNFDKDKYPDLIFTKSKQQKEQEQEQDPQSGSESIIVKPKSETKFRKLKPQEFETKQVILIQDQKQISEKKEPQNIDNRVSIQKQDIQEKQSEQQSSIQTQQLILTDPTNQQEKQNVVENKQESKIESQVETKIESQITKIDPQIQNQVQQYNLDENPFTQNIQNQLFNPPWINNNTIQDNQVSFNLFQQPLIQQQPQGQQQQPQKFQNSMDQQSYNLFPFQNLQTTNVFSNQNQFPQQPNLFQNNQQSNQTFNLFNQTNTFQQQIQQQPLFQQQQSQQSLFQQPTSESLFQQQSLPQPLFQSPQPLFQQQSSAQALFQQQPSPPTLFQQQPSTQSLFQQQSQTQQLFQQQPQQQSLFDQQPAMNFFQTSGVQQSNQLFQQPNQQAMNLFANNDQRQNQIDLFSAQPQQNTPNLFQLNQAQVQDLFSLNTQQQQNNNTQQRACSQSDRYKKNLTKQTTSRI</sequence>
<accession>A0A8S1PZM1</accession>
<feature type="compositionally biased region" description="Polar residues" evidence="1">
    <location>
        <begin position="143"/>
        <end position="167"/>
    </location>
</feature>
<feature type="region of interest" description="Disordered" evidence="1">
    <location>
        <begin position="141"/>
        <end position="169"/>
    </location>
</feature>
<organism evidence="2 3">
    <name type="scientific">Paramecium sonneborni</name>
    <dbReference type="NCBI Taxonomy" id="65129"/>
    <lineage>
        <taxon>Eukaryota</taxon>
        <taxon>Sar</taxon>
        <taxon>Alveolata</taxon>
        <taxon>Ciliophora</taxon>
        <taxon>Intramacronucleata</taxon>
        <taxon>Oligohymenophorea</taxon>
        <taxon>Peniculida</taxon>
        <taxon>Parameciidae</taxon>
        <taxon>Paramecium</taxon>
    </lineage>
</organism>
<feature type="compositionally biased region" description="Polar residues" evidence="1">
    <location>
        <begin position="15"/>
        <end position="27"/>
    </location>
</feature>
<gene>
    <name evidence="2" type="ORF">PSON_ATCC_30995.1.T0910093</name>
</gene>
<feature type="region of interest" description="Disordered" evidence="1">
    <location>
        <begin position="478"/>
        <end position="501"/>
    </location>
</feature>
<feature type="region of interest" description="Disordered" evidence="1">
    <location>
        <begin position="182"/>
        <end position="209"/>
    </location>
</feature>
<evidence type="ECO:0000313" key="2">
    <source>
        <dbReference type="EMBL" id="CAD8108481.1"/>
    </source>
</evidence>
<dbReference type="Proteomes" id="UP000692954">
    <property type="component" value="Unassembled WGS sequence"/>
</dbReference>
<keyword evidence="3" id="KW-1185">Reference proteome</keyword>
<name>A0A8S1PZM1_9CILI</name>
<dbReference type="EMBL" id="CAJJDN010000091">
    <property type="protein sequence ID" value="CAD8108481.1"/>
    <property type="molecule type" value="Genomic_DNA"/>
</dbReference>
<proteinExistence type="predicted"/>
<dbReference type="AlphaFoldDB" id="A0A8S1PZM1"/>
<protein>
    <submittedName>
        <fullName evidence="2">Uncharacterized protein</fullName>
    </submittedName>
</protein>
<feature type="region of interest" description="Disordered" evidence="1">
    <location>
        <begin position="270"/>
        <end position="289"/>
    </location>
</feature>
<comment type="caution">
    <text evidence="2">The sequence shown here is derived from an EMBL/GenBank/DDBJ whole genome shotgun (WGS) entry which is preliminary data.</text>
</comment>
<feature type="compositionally biased region" description="Polar residues" evidence="1">
    <location>
        <begin position="273"/>
        <end position="285"/>
    </location>
</feature>
<feature type="compositionally biased region" description="Basic and acidic residues" evidence="1">
    <location>
        <begin position="28"/>
        <end position="37"/>
    </location>
</feature>
<reference evidence="2" key="1">
    <citation type="submission" date="2021-01" db="EMBL/GenBank/DDBJ databases">
        <authorList>
            <consortium name="Genoscope - CEA"/>
            <person name="William W."/>
        </authorList>
    </citation>
    <scope>NUCLEOTIDE SEQUENCE</scope>
</reference>
<evidence type="ECO:0000256" key="1">
    <source>
        <dbReference type="SAM" id="MobiDB-lite"/>
    </source>
</evidence>